<dbReference type="EMBL" id="JAIWYP010000005">
    <property type="protein sequence ID" value="KAH3818381.1"/>
    <property type="molecule type" value="Genomic_DNA"/>
</dbReference>
<keyword evidence="1" id="KW-0472">Membrane</keyword>
<evidence type="ECO:0000256" key="1">
    <source>
        <dbReference type="SAM" id="Phobius"/>
    </source>
</evidence>
<reference evidence="2" key="1">
    <citation type="journal article" date="2019" name="bioRxiv">
        <title>The Genome of the Zebra Mussel, Dreissena polymorpha: A Resource for Invasive Species Research.</title>
        <authorList>
            <person name="McCartney M.A."/>
            <person name="Auch B."/>
            <person name="Kono T."/>
            <person name="Mallez S."/>
            <person name="Zhang Y."/>
            <person name="Obille A."/>
            <person name="Becker A."/>
            <person name="Abrahante J.E."/>
            <person name="Garbe J."/>
            <person name="Badalamenti J.P."/>
            <person name="Herman A."/>
            <person name="Mangelson H."/>
            <person name="Liachko I."/>
            <person name="Sullivan S."/>
            <person name="Sone E.D."/>
            <person name="Koren S."/>
            <person name="Silverstein K.A.T."/>
            <person name="Beckman K.B."/>
            <person name="Gohl D.M."/>
        </authorList>
    </citation>
    <scope>NUCLEOTIDE SEQUENCE</scope>
    <source>
        <strain evidence="2">Duluth1</strain>
        <tissue evidence="2">Whole animal</tissue>
    </source>
</reference>
<dbReference type="GO" id="GO:0005634">
    <property type="term" value="C:nucleus"/>
    <property type="evidence" value="ECO:0007669"/>
    <property type="project" value="TreeGrafter"/>
</dbReference>
<dbReference type="Proteomes" id="UP000828390">
    <property type="component" value="Unassembled WGS sequence"/>
</dbReference>
<comment type="caution">
    <text evidence="2">The sequence shown here is derived from an EMBL/GenBank/DDBJ whole genome shotgun (WGS) entry which is preliminary data.</text>
</comment>
<name>A0A9D4GN04_DREPO</name>
<dbReference type="GO" id="GO:0004842">
    <property type="term" value="F:ubiquitin-protein transferase activity"/>
    <property type="evidence" value="ECO:0007669"/>
    <property type="project" value="TreeGrafter"/>
</dbReference>
<keyword evidence="1" id="KW-0812">Transmembrane</keyword>
<accession>A0A9D4GN04</accession>
<dbReference type="PANTHER" id="PTHR45751:SF11">
    <property type="entry name" value="COPINE FAMILY PROTEIN 2"/>
    <property type="match status" value="1"/>
</dbReference>
<dbReference type="PANTHER" id="PTHR45751">
    <property type="entry name" value="COPINE FAMILY PROTEIN 1"/>
    <property type="match status" value="1"/>
</dbReference>
<feature type="transmembrane region" description="Helical" evidence="1">
    <location>
        <begin position="7"/>
        <end position="28"/>
    </location>
</feature>
<keyword evidence="3" id="KW-1185">Reference proteome</keyword>
<evidence type="ECO:0000313" key="3">
    <source>
        <dbReference type="Proteomes" id="UP000828390"/>
    </source>
</evidence>
<reference evidence="2" key="2">
    <citation type="submission" date="2020-11" db="EMBL/GenBank/DDBJ databases">
        <authorList>
            <person name="McCartney M.A."/>
            <person name="Auch B."/>
            <person name="Kono T."/>
            <person name="Mallez S."/>
            <person name="Becker A."/>
            <person name="Gohl D.M."/>
            <person name="Silverstein K.A.T."/>
            <person name="Koren S."/>
            <person name="Bechman K.B."/>
            <person name="Herman A."/>
            <person name="Abrahante J.E."/>
            <person name="Garbe J."/>
        </authorList>
    </citation>
    <scope>NUCLEOTIDE SEQUENCE</scope>
    <source>
        <strain evidence="2">Duluth1</strain>
        <tissue evidence="2">Whole animal</tissue>
    </source>
</reference>
<gene>
    <name evidence="2" type="ORF">DPMN_119989</name>
</gene>
<sequence length="187" mass="21269">MESVIMIILRVVILTIFRVIVKVVYRIWCRQSSPRIDSFAAVHLDRICDSFTYLNDVTSTIRKAGLESCNLIFGMDFTTSNMHQGLPAFGGRNLHHWTCDFYTMEPFDEDGFIPADSVTSQPRISSINNLQSTSLLKPKMSQPPAKRRRVELTLEEMIKLITKTTSQQKPSLKVIKALKALKMFAIA</sequence>
<protein>
    <submittedName>
        <fullName evidence="2">Uncharacterized protein</fullName>
    </submittedName>
</protein>
<proteinExistence type="predicted"/>
<dbReference type="InterPro" id="IPR052079">
    <property type="entry name" value="E3_ligase/Copine_domain"/>
</dbReference>
<dbReference type="GO" id="GO:0016567">
    <property type="term" value="P:protein ubiquitination"/>
    <property type="evidence" value="ECO:0007669"/>
    <property type="project" value="TreeGrafter"/>
</dbReference>
<evidence type="ECO:0000313" key="2">
    <source>
        <dbReference type="EMBL" id="KAH3818381.1"/>
    </source>
</evidence>
<keyword evidence="1" id="KW-1133">Transmembrane helix</keyword>
<dbReference type="AlphaFoldDB" id="A0A9D4GN04"/>
<organism evidence="2 3">
    <name type="scientific">Dreissena polymorpha</name>
    <name type="common">Zebra mussel</name>
    <name type="synonym">Mytilus polymorpha</name>
    <dbReference type="NCBI Taxonomy" id="45954"/>
    <lineage>
        <taxon>Eukaryota</taxon>
        <taxon>Metazoa</taxon>
        <taxon>Spiralia</taxon>
        <taxon>Lophotrochozoa</taxon>
        <taxon>Mollusca</taxon>
        <taxon>Bivalvia</taxon>
        <taxon>Autobranchia</taxon>
        <taxon>Heteroconchia</taxon>
        <taxon>Euheterodonta</taxon>
        <taxon>Imparidentia</taxon>
        <taxon>Neoheterodontei</taxon>
        <taxon>Myida</taxon>
        <taxon>Dreissenoidea</taxon>
        <taxon>Dreissenidae</taxon>
        <taxon>Dreissena</taxon>
    </lineage>
</organism>